<dbReference type="InterPro" id="IPR000504">
    <property type="entry name" value="RRM_dom"/>
</dbReference>
<dbReference type="EMBL" id="GL376617">
    <property type="status" value="NOT_ANNOTATED_CDS"/>
    <property type="molecule type" value="Genomic_DNA"/>
</dbReference>
<dbReference type="PANTHER" id="PTHR47640">
    <property type="entry name" value="TRNA SELENOCYSTEINE 1-ASSOCIATED PROTEIN 1-RELATED-RELATED"/>
    <property type="match status" value="1"/>
</dbReference>
<dbReference type="SMART" id="SM00360">
    <property type="entry name" value="RRM"/>
    <property type="match status" value="1"/>
</dbReference>
<evidence type="ECO:0000256" key="1">
    <source>
        <dbReference type="ARBA" id="ARBA00022884"/>
    </source>
</evidence>
<reference evidence="6" key="1">
    <citation type="journal article" date="2010" name="Genome Biol.">
        <title>Genome sequence of the necrotrophic plant pathogen Pythium ultimum reveals original pathogenicity mechanisms and effector repertoire.</title>
        <authorList>
            <person name="Levesque C.A."/>
            <person name="Brouwer H."/>
            <person name="Cano L."/>
            <person name="Hamilton J.P."/>
            <person name="Holt C."/>
            <person name="Huitema E."/>
            <person name="Raffaele S."/>
            <person name="Robideau G.P."/>
            <person name="Thines M."/>
            <person name="Win J."/>
            <person name="Zerillo M.M."/>
            <person name="Beakes G.W."/>
            <person name="Boore J.L."/>
            <person name="Busam D."/>
            <person name="Dumas B."/>
            <person name="Ferriera S."/>
            <person name="Fuerstenberg S.I."/>
            <person name="Gachon C.M."/>
            <person name="Gaulin E."/>
            <person name="Govers F."/>
            <person name="Grenville-Briggs L."/>
            <person name="Horner N."/>
            <person name="Hostetler J."/>
            <person name="Jiang R.H."/>
            <person name="Johnson J."/>
            <person name="Krajaejun T."/>
            <person name="Lin H."/>
            <person name="Meijer H.J."/>
            <person name="Moore B."/>
            <person name="Morris P."/>
            <person name="Phuntmart V."/>
            <person name="Puiu D."/>
            <person name="Shetty J."/>
            <person name="Stajich J.E."/>
            <person name="Tripathy S."/>
            <person name="Wawra S."/>
            <person name="van West P."/>
            <person name="Whitty B.R."/>
            <person name="Coutinho P.M."/>
            <person name="Henrissat B."/>
            <person name="Martin F."/>
            <person name="Thomas P.D."/>
            <person name="Tyler B.M."/>
            <person name="De Vries R.P."/>
            <person name="Kamoun S."/>
            <person name="Yandell M."/>
            <person name="Tisserat N."/>
            <person name="Buell C.R."/>
        </authorList>
    </citation>
    <scope>NUCLEOTIDE SEQUENCE</scope>
    <source>
        <strain evidence="6">DAOM:BR144</strain>
    </source>
</reference>
<reference evidence="6" key="2">
    <citation type="submission" date="2010-04" db="EMBL/GenBank/DDBJ databases">
        <authorList>
            <person name="Buell R."/>
            <person name="Hamilton J."/>
            <person name="Hostetler J."/>
        </authorList>
    </citation>
    <scope>NUCLEOTIDE SEQUENCE [LARGE SCALE GENOMIC DNA]</scope>
    <source>
        <strain evidence="6">DAOM:BR144</strain>
    </source>
</reference>
<protein>
    <recommendedName>
        <fullName evidence="4">RRM domain-containing protein</fullName>
    </recommendedName>
</protein>
<dbReference type="InterPro" id="IPR034215">
    <property type="entry name" value="RBM42_RRM"/>
</dbReference>
<dbReference type="PANTHER" id="PTHR47640:SF11">
    <property type="entry name" value="RNA-BINDING PROTEIN 42"/>
    <property type="match status" value="1"/>
</dbReference>
<dbReference type="Gene3D" id="3.30.70.330">
    <property type="match status" value="1"/>
</dbReference>
<evidence type="ECO:0000256" key="2">
    <source>
        <dbReference type="PROSITE-ProRule" id="PRU00176"/>
    </source>
</evidence>
<evidence type="ECO:0000313" key="6">
    <source>
        <dbReference type="Proteomes" id="UP000019132"/>
    </source>
</evidence>
<evidence type="ECO:0000259" key="4">
    <source>
        <dbReference type="PROSITE" id="PS50102"/>
    </source>
</evidence>
<organism evidence="5 6">
    <name type="scientific">Globisporangium ultimum (strain ATCC 200006 / CBS 805.95 / DAOM BR144)</name>
    <name type="common">Pythium ultimum</name>
    <dbReference type="NCBI Taxonomy" id="431595"/>
    <lineage>
        <taxon>Eukaryota</taxon>
        <taxon>Sar</taxon>
        <taxon>Stramenopiles</taxon>
        <taxon>Oomycota</taxon>
        <taxon>Peronosporomycetes</taxon>
        <taxon>Pythiales</taxon>
        <taxon>Pythiaceae</taxon>
        <taxon>Globisporangium</taxon>
    </lineage>
</organism>
<evidence type="ECO:0000256" key="3">
    <source>
        <dbReference type="SAM" id="MobiDB-lite"/>
    </source>
</evidence>
<dbReference type="InParanoid" id="K3WS76"/>
<dbReference type="STRING" id="431595.K3WS76"/>
<keyword evidence="6" id="KW-1185">Reference proteome</keyword>
<sequence>MASLDDEFARFEAELKSLEQHNTAPERAAEEGDAASKKRARDEDATAEGEPQQKKKAESATAISAKKSGGLAKPVTTETVVIRAAPKVYMAPPRPAPAKKAYNSDIATSVGSALTAASSYAEGPRPGVPNTIAAVEAHRGALSGFPVGVSGEYAARSATTAAAPPRPVAVPRMDMVTGQFLSAEEQHMMNQQQSVYEYDPNKQVSVTSGSQSHNGVSAAGGHQGKNGKQKRHLRLAGGEVWEDQTLAEWPENDFRLFCGDLGNEVSDELLAHSFSRYASFQRAKVVRDKLTHKSRGYGFVSFTDPFDCAKALREMNGKYIGNRPVKLTKSKWEDRNIDVAKKKMKRKNRHLFS</sequence>
<feature type="compositionally biased region" description="Basic and acidic residues" evidence="3">
    <location>
        <begin position="27"/>
        <end position="44"/>
    </location>
</feature>
<dbReference type="InterPro" id="IPR035979">
    <property type="entry name" value="RBD_domain_sf"/>
</dbReference>
<feature type="compositionally biased region" description="Polar residues" evidence="3">
    <location>
        <begin position="204"/>
        <end position="215"/>
    </location>
</feature>
<dbReference type="EnsemblProtists" id="PYU1_T007820">
    <property type="protein sequence ID" value="PYU1_T007820"/>
    <property type="gene ID" value="PYU1_G007804"/>
</dbReference>
<dbReference type="SUPFAM" id="SSF54928">
    <property type="entry name" value="RNA-binding domain, RBD"/>
    <property type="match status" value="1"/>
</dbReference>
<reference evidence="5" key="3">
    <citation type="submission" date="2015-02" db="UniProtKB">
        <authorList>
            <consortium name="EnsemblProtists"/>
        </authorList>
    </citation>
    <scope>IDENTIFICATION</scope>
    <source>
        <strain evidence="5">DAOM BR144</strain>
    </source>
</reference>
<dbReference type="OMA" id="FTDPFDC"/>
<evidence type="ECO:0000313" key="5">
    <source>
        <dbReference type="EnsemblProtists" id="PYU1_T007820"/>
    </source>
</evidence>
<proteinExistence type="predicted"/>
<dbReference type="HOGENOM" id="CLU_036197_1_0_1"/>
<name>K3WS76_GLOUD</name>
<feature type="region of interest" description="Disordered" evidence="3">
    <location>
        <begin position="204"/>
        <end position="228"/>
    </location>
</feature>
<dbReference type="VEuPathDB" id="FungiDB:PYU1_G007804"/>
<feature type="domain" description="RRM" evidence="4">
    <location>
        <begin position="254"/>
        <end position="332"/>
    </location>
</feature>
<dbReference type="Proteomes" id="UP000019132">
    <property type="component" value="Unassembled WGS sequence"/>
</dbReference>
<keyword evidence="1 2" id="KW-0694">RNA-binding</keyword>
<dbReference type="AlphaFoldDB" id="K3WS76"/>
<dbReference type="PROSITE" id="PS50102">
    <property type="entry name" value="RRM"/>
    <property type="match status" value="1"/>
</dbReference>
<accession>K3WS76</accession>
<dbReference type="InterPro" id="IPR050825">
    <property type="entry name" value="RBM42_RBP45_47-like"/>
</dbReference>
<dbReference type="InterPro" id="IPR012677">
    <property type="entry name" value="Nucleotide-bd_a/b_plait_sf"/>
</dbReference>
<dbReference type="Pfam" id="PF00076">
    <property type="entry name" value="RRM_1"/>
    <property type="match status" value="1"/>
</dbReference>
<dbReference type="CDD" id="cd12383">
    <property type="entry name" value="RRM_RBM42"/>
    <property type="match status" value="1"/>
</dbReference>
<feature type="region of interest" description="Disordered" evidence="3">
    <location>
        <begin position="15"/>
        <end position="70"/>
    </location>
</feature>
<dbReference type="GO" id="GO:0003729">
    <property type="term" value="F:mRNA binding"/>
    <property type="evidence" value="ECO:0007669"/>
    <property type="project" value="InterPro"/>
</dbReference>
<dbReference type="eggNOG" id="KOG0226">
    <property type="taxonomic scope" value="Eukaryota"/>
</dbReference>